<proteinExistence type="predicted"/>
<keyword evidence="1" id="KW-1133">Transmembrane helix</keyword>
<keyword evidence="1" id="KW-0472">Membrane</keyword>
<evidence type="ECO:0000256" key="1">
    <source>
        <dbReference type="SAM" id="Phobius"/>
    </source>
</evidence>
<accession>A0A6C0J8Z9</accession>
<dbReference type="AlphaFoldDB" id="A0A6C0J8Z9"/>
<keyword evidence="1" id="KW-0812">Transmembrane</keyword>
<evidence type="ECO:0000313" key="2">
    <source>
        <dbReference type="EMBL" id="QHU01753.1"/>
    </source>
</evidence>
<dbReference type="EMBL" id="MN740347">
    <property type="protein sequence ID" value="QHU01753.1"/>
    <property type="molecule type" value="Genomic_DNA"/>
</dbReference>
<sequence length="75" mass="8796">MSESTEEHGKFMLKRNKHTNTIKNIFKHSSNENFTMSNLSKYNKTIIGFSIVITILITMSLLFKFILKKKYLPIL</sequence>
<feature type="transmembrane region" description="Helical" evidence="1">
    <location>
        <begin position="46"/>
        <end position="67"/>
    </location>
</feature>
<name>A0A6C0J8Z9_9ZZZZ</name>
<protein>
    <submittedName>
        <fullName evidence="2">Uncharacterized protein</fullName>
    </submittedName>
</protein>
<reference evidence="2" key="1">
    <citation type="journal article" date="2020" name="Nature">
        <title>Giant virus diversity and host interactions through global metagenomics.</title>
        <authorList>
            <person name="Schulz F."/>
            <person name="Roux S."/>
            <person name="Paez-Espino D."/>
            <person name="Jungbluth S."/>
            <person name="Walsh D.A."/>
            <person name="Denef V.J."/>
            <person name="McMahon K.D."/>
            <person name="Konstantinidis K.T."/>
            <person name="Eloe-Fadrosh E.A."/>
            <person name="Kyrpides N.C."/>
            <person name="Woyke T."/>
        </authorList>
    </citation>
    <scope>NUCLEOTIDE SEQUENCE</scope>
    <source>
        <strain evidence="2">GVMAG-M-3300025874-2</strain>
    </source>
</reference>
<organism evidence="2">
    <name type="scientific">viral metagenome</name>
    <dbReference type="NCBI Taxonomy" id="1070528"/>
    <lineage>
        <taxon>unclassified sequences</taxon>
        <taxon>metagenomes</taxon>
        <taxon>organismal metagenomes</taxon>
    </lineage>
</organism>